<dbReference type="Proteomes" id="UP001589536">
    <property type="component" value="Unassembled WGS sequence"/>
</dbReference>
<protein>
    <submittedName>
        <fullName evidence="2">SHOCT domain-containing protein</fullName>
    </submittedName>
</protein>
<evidence type="ECO:0000313" key="3">
    <source>
        <dbReference type="Proteomes" id="UP001589536"/>
    </source>
</evidence>
<dbReference type="RefSeq" id="WP_345044291.1">
    <property type="nucleotide sequence ID" value="NZ_BAABED010000001.1"/>
</dbReference>
<name>A0ABV5UP38_9MICC</name>
<dbReference type="EMBL" id="JBHMBH010000019">
    <property type="protein sequence ID" value="MFB9714292.1"/>
    <property type="molecule type" value="Genomic_DNA"/>
</dbReference>
<comment type="caution">
    <text evidence="2">The sequence shown here is derived from an EMBL/GenBank/DDBJ whole genome shotgun (WGS) entry which is preliminary data.</text>
</comment>
<accession>A0ABV5UP38</accession>
<keyword evidence="3" id="KW-1185">Reference proteome</keyword>
<feature type="domain" description="SHOCT" evidence="1">
    <location>
        <begin position="142"/>
        <end position="165"/>
    </location>
</feature>
<sequence>MFNRKRTPYRADIEAAIPAYREAASNIERSEIASLESRLEPGETVLFLSGYRVLPLIVLTDRRVRLFSDGRLKADVSYRLADIDNANWGPSTLSMIVAGTRASIPNFPRQHRTRLMAAFEPAWRAARNQSYEPVPADSDIISQLERLAALRDAGVVTKDEFEAKKVEMLARL</sequence>
<dbReference type="InterPro" id="IPR018649">
    <property type="entry name" value="SHOCT"/>
</dbReference>
<organism evidence="2 3">
    <name type="scientific">Arthrobacter methylotrophus</name>
    <dbReference type="NCBI Taxonomy" id="121291"/>
    <lineage>
        <taxon>Bacteria</taxon>
        <taxon>Bacillati</taxon>
        <taxon>Actinomycetota</taxon>
        <taxon>Actinomycetes</taxon>
        <taxon>Micrococcales</taxon>
        <taxon>Micrococcaceae</taxon>
        <taxon>Arthrobacter</taxon>
    </lineage>
</organism>
<evidence type="ECO:0000259" key="1">
    <source>
        <dbReference type="Pfam" id="PF09851"/>
    </source>
</evidence>
<proteinExistence type="predicted"/>
<evidence type="ECO:0000313" key="2">
    <source>
        <dbReference type="EMBL" id="MFB9714292.1"/>
    </source>
</evidence>
<gene>
    <name evidence="2" type="ORF">ACFFPI_09175</name>
</gene>
<reference evidence="2 3" key="1">
    <citation type="submission" date="2024-09" db="EMBL/GenBank/DDBJ databases">
        <authorList>
            <person name="Sun Q."/>
            <person name="Mori K."/>
        </authorList>
    </citation>
    <scope>NUCLEOTIDE SEQUENCE [LARGE SCALE GENOMIC DNA]</scope>
    <source>
        <strain evidence="2 3">JCM 13519</strain>
    </source>
</reference>
<dbReference type="Pfam" id="PF09851">
    <property type="entry name" value="SHOCT"/>
    <property type="match status" value="1"/>
</dbReference>